<dbReference type="NCBIfam" id="TIGR00066">
    <property type="entry name" value="g_glut_trans"/>
    <property type="match status" value="1"/>
</dbReference>
<dbReference type="Proteomes" id="UP001166291">
    <property type="component" value="Unassembled WGS sequence"/>
</dbReference>
<feature type="signal peptide" evidence="3">
    <location>
        <begin position="1"/>
        <end position="30"/>
    </location>
</feature>
<evidence type="ECO:0000256" key="2">
    <source>
        <dbReference type="RuleBase" id="RU368036"/>
    </source>
</evidence>
<accession>A0ABS6VRE2</accession>
<feature type="chain" id="PRO_5047133860" description="Glutathione hydrolase proenzyme" evidence="3">
    <location>
        <begin position="31"/>
        <end position="587"/>
    </location>
</feature>
<keyword evidence="2" id="KW-0865">Zymogen</keyword>
<comment type="pathway">
    <text evidence="2">Sulfur metabolism; glutathione metabolism.</text>
</comment>
<comment type="similarity">
    <text evidence="1 2">Belongs to the gamma-glutamyltransferase family.</text>
</comment>
<dbReference type="EMBL" id="JAHWDQ010000002">
    <property type="protein sequence ID" value="MBW2940888.1"/>
    <property type="molecule type" value="Genomic_DNA"/>
</dbReference>
<keyword evidence="2" id="KW-0317">Glutathione biosynthesis</keyword>
<dbReference type="GO" id="GO:0103068">
    <property type="term" value="F:leukotriene C4 gamma-glutamyl transferase activity"/>
    <property type="evidence" value="ECO:0007669"/>
    <property type="project" value="UniProtKB-EC"/>
</dbReference>
<dbReference type="EC" id="2.3.2.2" evidence="2"/>
<evidence type="ECO:0000313" key="4">
    <source>
        <dbReference type="EMBL" id="MBW2940888.1"/>
    </source>
</evidence>
<keyword evidence="5" id="KW-1185">Reference proteome</keyword>
<reference evidence="4" key="1">
    <citation type="submission" date="2021-07" db="EMBL/GenBank/DDBJ databases">
        <title>Zhongshania sp. CAU 1632 isolated from seawater.</title>
        <authorList>
            <person name="Kim W."/>
        </authorList>
    </citation>
    <scope>NUCLEOTIDE SEQUENCE</scope>
    <source>
        <strain evidence="4">CAU 1632</strain>
    </source>
</reference>
<keyword evidence="2 4" id="KW-0808">Transferase</keyword>
<comment type="catalytic activity">
    <reaction evidence="2">
        <text>glutathione + H2O = L-cysteinylglycine + L-glutamate</text>
        <dbReference type="Rhea" id="RHEA:28807"/>
        <dbReference type="ChEBI" id="CHEBI:15377"/>
        <dbReference type="ChEBI" id="CHEBI:29985"/>
        <dbReference type="ChEBI" id="CHEBI:57925"/>
        <dbReference type="ChEBI" id="CHEBI:61694"/>
        <dbReference type="EC" id="3.4.19.13"/>
    </reaction>
</comment>
<dbReference type="InterPro" id="IPR000101">
    <property type="entry name" value="GGT_peptidase"/>
</dbReference>
<gene>
    <name evidence="4" type="primary">ggt</name>
    <name evidence="4" type="ORF">KXJ70_08885</name>
</gene>
<comment type="catalytic activity">
    <reaction evidence="2">
        <text>an S-substituted glutathione + H2O = an S-substituted L-cysteinylglycine + L-glutamate</text>
        <dbReference type="Rhea" id="RHEA:59468"/>
        <dbReference type="ChEBI" id="CHEBI:15377"/>
        <dbReference type="ChEBI" id="CHEBI:29985"/>
        <dbReference type="ChEBI" id="CHEBI:90779"/>
        <dbReference type="ChEBI" id="CHEBI:143103"/>
        <dbReference type="EC" id="3.4.19.13"/>
    </reaction>
</comment>
<evidence type="ECO:0000256" key="3">
    <source>
        <dbReference type="SAM" id="SignalP"/>
    </source>
</evidence>
<dbReference type="EC" id="3.4.19.13" evidence="2"/>
<organism evidence="4 5">
    <name type="scientific">Zhongshania aquimaris</name>
    <dbReference type="NCBI Taxonomy" id="2857107"/>
    <lineage>
        <taxon>Bacteria</taxon>
        <taxon>Pseudomonadati</taxon>
        <taxon>Pseudomonadota</taxon>
        <taxon>Gammaproteobacteria</taxon>
        <taxon>Cellvibrionales</taxon>
        <taxon>Spongiibacteraceae</taxon>
        <taxon>Zhongshania</taxon>
    </lineage>
</organism>
<keyword evidence="2" id="KW-0378">Hydrolase</keyword>
<keyword evidence="3" id="KW-0732">Signal</keyword>
<comment type="PTM">
    <text evidence="2">Cleaved by autocatalysis into a large and a small subunit.</text>
</comment>
<proteinExistence type="inferred from homology"/>
<dbReference type="Pfam" id="PF01019">
    <property type="entry name" value="G_glu_transpept"/>
    <property type="match status" value="1"/>
</dbReference>
<keyword evidence="2 4" id="KW-0012">Acyltransferase</keyword>
<name>A0ABS6VRE2_9GAMM</name>
<dbReference type="InterPro" id="IPR051792">
    <property type="entry name" value="GGT_bact"/>
</dbReference>
<evidence type="ECO:0000313" key="5">
    <source>
        <dbReference type="Proteomes" id="UP001166291"/>
    </source>
</evidence>
<comment type="catalytic activity">
    <reaction evidence="2">
        <text>an N-terminal (5-L-glutamyl)-[peptide] + an alpha-amino acid = 5-L-glutamyl amino acid + an N-terminal L-alpha-aminoacyl-[peptide]</text>
        <dbReference type="Rhea" id="RHEA:23904"/>
        <dbReference type="Rhea" id="RHEA-COMP:9780"/>
        <dbReference type="Rhea" id="RHEA-COMP:9795"/>
        <dbReference type="ChEBI" id="CHEBI:77644"/>
        <dbReference type="ChEBI" id="CHEBI:78597"/>
        <dbReference type="ChEBI" id="CHEBI:78599"/>
        <dbReference type="ChEBI" id="CHEBI:78608"/>
        <dbReference type="EC" id="2.3.2.2"/>
    </reaction>
</comment>
<dbReference type="PANTHER" id="PTHR43199">
    <property type="entry name" value="GLUTATHIONE HYDROLASE"/>
    <property type="match status" value="1"/>
</dbReference>
<dbReference type="PANTHER" id="PTHR43199:SF1">
    <property type="entry name" value="GLUTATHIONE HYDROLASE PROENZYME"/>
    <property type="match status" value="1"/>
</dbReference>
<dbReference type="RefSeq" id="WP_219043152.1">
    <property type="nucleotide sequence ID" value="NZ_JAHWDQ010000002.1"/>
</dbReference>
<protein>
    <recommendedName>
        <fullName evidence="2">Glutathione hydrolase proenzyme</fullName>
        <ecNumber evidence="2">2.3.2.2</ecNumber>
        <ecNumber evidence="2">3.4.19.13</ecNumber>
    </recommendedName>
    <component>
        <recommendedName>
            <fullName evidence="2">Glutathione hydrolase large chain</fullName>
        </recommendedName>
    </component>
    <component>
        <recommendedName>
            <fullName evidence="2">Glutathione hydrolase small chain</fullName>
        </recommendedName>
    </component>
</protein>
<evidence type="ECO:0000256" key="1">
    <source>
        <dbReference type="ARBA" id="ARBA00009381"/>
    </source>
</evidence>
<comment type="subunit">
    <text evidence="2">This enzyme consists of two polypeptide chains, which are synthesized in precursor form from a single polypeptide.</text>
</comment>
<comment type="caution">
    <text evidence="4">The sequence shown here is derived from an EMBL/GenBank/DDBJ whole genome shotgun (WGS) entry which is preliminary data.</text>
</comment>
<sequence length="587" mass="62031">MPALLKRNPRRLLAVASIYVAALLSPAVFASDPVIVPEAASGFSDSKVVHAKSAMAVTANPYATAAADKILRAGGSAIDAGIAAQLVLGLVEPQSSGIGGGAFMLYWDAKQKQLSSWDGRETAPQAADESYFLKADNTAMGFFEAVIGGHSVGVPGVIAMLEDSHKKFGTLPWADLFAPAIALADKGFYISPRLHTLLVKMPKVAVNPEIKRYFFDRSGKPKAIGTRLKNPAYAATLKTIARHGSAAFYKGEIAKDIVKAVATDPNRAGQLSAKDLANYQAKQRPPVCATFRVYMVCGAPPPSSGGTTVIAILKMIEAAEAKGANSNKADFYHTFIEASRLAFADRNTYVADPDFVDVPTPGLVNSAYLTQRAKLIDPKKRAVSVEAGSPPAAPKHAMSNSPELPSTSHFSIVDAAGNVLSMTTSIETAFGSRIFVGGFLLNNQLTDFSFTPKNSDGSKIANRIQAGKRPRSSMSPIIVFKNDQPVLAIGSPGGARIIDYVAGSLYHILAEDDDIATAISAGHVIAMSDTTELEAGRFTDEIKSQLKERGHQFTEGAQTSGLHGILIKASGLEGAADPRREGQALGF</sequence>